<dbReference type="PROSITE" id="PS50931">
    <property type="entry name" value="HTH_LYSR"/>
    <property type="match status" value="1"/>
</dbReference>
<evidence type="ECO:0000259" key="5">
    <source>
        <dbReference type="PROSITE" id="PS50931"/>
    </source>
</evidence>
<reference evidence="6" key="1">
    <citation type="submission" date="2021-12" db="EMBL/GenBank/DDBJ databases">
        <authorList>
            <person name="Rodrigo-Torres L."/>
            <person name="Arahal R. D."/>
            <person name="Lucena T."/>
        </authorList>
    </citation>
    <scope>NUCLEOTIDE SEQUENCE</scope>
    <source>
        <strain evidence="6">CECT 8267</strain>
    </source>
</reference>
<proteinExistence type="inferred from homology"/>
<dbReference type="Gene3D" id="3.40.190.10">
    <property type="entry name" value="Periplasmic binding protein-like II"/>
    <property type="match status" value="2"/>
</dbReference>
<dbReference type="PANTHER" id="PTHR30118">
    <property type="entry name" value="HTH-TYPE TRANSCRIPTIONAL REGULATOR LEUO-RELATED"/>
    <property type="match status" value="1"/>
</dbReference>
<dbReference type="InterPro" id="IPR000847">
    <property type="entry name" value="LysR_HTH_N"/>
</dbReference>
<evidence type="ECO:0000313" key="6">
    <source>
        <dbReference type="EMBL" id="CAH0990653.1"/>
    </source>
</evidence>
<dbReference type="Proteomes" id="UP000838100">
    <property type="component" value="Unassembled WGS sequence"/>
</dbReference>
<dbReference type="CDD" id="cd08417">
    <property type="entry name" value="PBP2_Nitroaromatics_like"/>
    <property type="match status" value="1"/>
</dbReference>
<sequence>MNNVSLNTVDLNLFVVFDAIYQQRNLTRASEVLCMSQPAVSNALSRLRRSLDDQLFVRCVGGVKPTPMAESIVARVQEALQLLNASINETAVFDPAKSDKVFRLSMNQLAEATLLPPLLTVLAEQAPHIGLEAYYVGRNEIERELAAGTIDLALDVPMVAGPQICIEPLNRHRFVCVARQQHSTLGSEISLDEYLSLDHIQVSSRRQGPSFEDVALNRLGLKRQVKVRMPHYQVAASLVEQTDMLLTIPYNMARRYPLKIFELPFASEALNWSLYWSKSADQDQANAWIRKLLSTIVKQSV</sequence>
<keyword evidence="2" id="KW-0805">Transcription regulation</keyword>
<name>A0ABN8EG80_9GAMM</name>
<keyword evidence="3" id="KW-0238">DNA-binding</keyword>
<dbReference type="Pfam" id="PF00126">
    <property type="entry name" value="HTH_1"/>
    <property type="match status" value="1"/>
</dbReference>
<comment type="similarity">
    <text evidence="1">Belongs to the LysR transcriptional regulatory family.</text>
</comment>
<dbReference type="PANTHER" id="PTHR30118:SF15">
    <property type="entry name" value="TRANSCRIPTIONAL REGULATORY PROTEIN"/>
    <property type="match status" value="1"/>
</dbReference>
<comment type="caution">
    <text evidence="6">The sequence shown here is derived from an EMBL/GenBank/DDBJ whole genome shotgun (WGS) entry which is preliminary data.</text>
</comment>
<dbReference type="InterPro" id="IPR036390">
    <property type="entry name" value="WH_DNA-bd_sf"/>
</dbReference>
<organism evidence="6 7">
    <name type="scientific">Sinobacterium norvegicum</name>
    <dbReference type="NCBI Taxonomy" id="1641715"/>
    <lineage>
        <taxon>Bacteria</taxon>
        <taxon>Pseudomonadati</taxon>
        <taxon>Pseudomonadota</taxon>
        <taxon>Gammaproteobacteria</taxon>
        <taxon>Cellvibrionales</taxon>
        <taxon>Spongiibacteraceae</taxon>
        <taxon>Sinobacterium</taxon>
    </lineage>
</organism>
<evidence type="ECO:0000256" key="1">
    <source>
        <dbReference type="ARBA" id="ARBA00009437"/>
    </source>
</evidence>
<dbReference type="InterPro" id="IPR005119">
    <property type="entry name" value="LysR_subst-bd"/>
</dbReference>
<evidence type="ECO:0000256" key="3">
    <source>
        <dbReference type="ARBA" id="ARBA00023125"/>
    </source>
</evidence>
<dbReference type="InterPro" id="IPR036388">
    <property type="entry name" value="WH-like_DNA-bd_sf"/>
</dbReference>
<dbReference type="InterPro" id="IPR050389">
    <property type="entry name" value="LysR-type_TF"/>
</dbReference>
<feature type="domain" description="HTH lysR-type" evidence="5">
    <location>
        <begin position="9"/>
        <end position="66"/>
    </location>
</feature>
<dbReference type="InterPro" id="IPR037402">
    <property type="entry name" value="YidZ_PBP2"/>
</dbReference>
<gene>
    <name evidence="6" type="primary">pcpR_1</name>
    <name evidence="6" type="ORF">SIN8267_00747</name>
</gene>
<accession>A0ABN8EG80</accession>
<dbReference type="EMBL" id="CAKLPX010000001">
    <property type="protein sequence ID" value="CAH0990653.1"/>
    <property type="molecule type" value="Genomic_DNA"/>
</dbReference>
<dbReference type="Pfam" id="PF03466">
    <property type="entry name" value="LysR_substrate"/>
    <property type="match status" value="1"/>
</dbReference>
<keyword evidence="4" id="KW-0804">Transcription</keyword>
<evidence type="ECO:0000256" key="2">
    <source>
        <dbReference type="ARBA" id="ARBA00023015"/>
    </source>
</evidence>
<keyword evidence="7" id="KW-1185">Reference proteome</keyword>
<evidence type="ECO:0000313" key="7">
    <source>
        <dbReference type="Proteomes" id="UP000838100"/>
    </source>
</evidence>
<dbReference type="SUPFAM" id="SSF46785">
    <property type="entry name" value="Winged helix' DNA-binding domain"/>
    <property type="match status" value="1"/>
</dbReference>
<evidence type="ECO:0000256" key="4">
    <source>
        <dbReference type="ARBA" id="ARBA00023163"/>
    </source>
</evidence>
<dbReference type="SUPFAM" id="SSF53850">
    <property type="entry name" value="Periplasmic binding protein-like II"/>
    <property type="match status" value="1"/>
</dbReference>
<dbReference type="Gene3D" id="1.10.10.10">
    <property type="entry name" value="Winged helix-like DNA-binding domain superfamily/Winged helix DNA-binding domain"/>
    <property type="match status" value="1"/>
</dbReference>
<protein>
    <submittedName>
        <fullName evidence="6">PCP degradation transcriptional activation protein</fullName>
    </submittedName>
</protein>
<dbReference type="PRINTS" id="PR00039">
    <property type="entry name" value="HTHLYSR"/>
</dbReference>